<organism evidence="3 4">
    <name type="scientific">Cutaneotrichosporon spelunceum</name>
    <dbReference type="NCBI Taxonomy" id="1672016"/>
    <lineage>
        <taxon>Eukaryota</taxon>
        <taxon>Fungi</taxon>
        <taxon>Dikarya</taxon>
        <taxon>Basidiomycota</taxon>
        <taxon>Agaricomycotina</taxon>
        <taxon>Tremellomycetes</taxon>
        <taxon>Trichosporonales</taxon>
        <taxon>Trichosporonaceae</taxon>
        <taxon>Cutaneotrichosporon</taxon>
    </lineage>
</organism>
<name>A0AAD3TNY4_9TREE</name>
<dbReference type="Proteomes" id="UP001222932">
    <property type="component" value="Unassembled WGS sequence"/>
</dbReference>
<evidence type="ECO:0000313" key="4">
    <source>
        <dbReference type="Proteomes" id="UP001222932"/>
    </source>
</evidence>
<feature type="signal peptide" evidence="2">
    <location>
        <begin position="1"/>
        <end position="15"/>
    </location>
</feature>
<evidence type="ECO:0000313" key="3">
    <source>
        <dbReference type="EMBL" id="GMK54165.1"/>
    </source>
</evidence>
<proteinExistence type="predicted"/>
<protein>
    <recommendedName>
        <fullName evidence="5">Extracellular membrane protein CFEM domain-containing protein</fullName>
    </recommendedName>
</protein>
<reference evidence="3" key="2">
    <citation type="submission" date="2023-06" db="EMBL/GenBank/DDBJ databases">
        <authorList>
            <person name="Kobayashi Y."/>
            <person name="Kayamori A."/>
            <person name="Aoki K."/>
            <person name="Shiwa Y."/>
            <person name="Fujita N."/>
            <person name="Sugita T."/>
            <person name="Iwasaki W."/>
            <person name="Tanaka N."/>
            <person name="Takashima M."/>
        </authorList>
    </citation>
    <scope>NUCLEOTIDE SEQUENCE</scope>
    <source>
        <strain evidence="3">HIS016</strain>
    </source>
</reference>
<comment type="caution">
    <text evidence="3">The sequence shown here is derived from an EMBL/GenBank/DDBJ whole genome shotgun (WGS) entry which is preliminary data.</text>
</comment>
<accession>A0AAD3TNY4</accession>
<keyword evidence="2" id="KW-0732">Signal</keyword>
<keyword evidence="4" id="KW-1185">Reference proteome</keyword>
<gene>
    <name evidence="3" type="ORF">CspeluHIS016_0107510</name>
</gene>
<feature type="region of interest" description="Disordered" evidence="1">
    <location>
        <begin position="138"/>
        <end position="175"/>
    </location>
</feature>
<dbReference type="AlphaFoldDB" id="A0AAD3TNY4"/>
<feature type="chain" id="PRO_5041903010" description="Extracellular membrane protein CFEM domain-containing protein" evidence="2">
    <location>
        <begin position="16"/>
        <end position="200"/>
    </location>
</feature>
<sequence length="200" mass="19153">MRAALVLAAAVGASAASLDSPLLFSRQSADALAGCETQCNPVMDWAFTCRTDVNKCMDQCDAELLAAADACLECVKANNPDEAAKIQARVDPIRQMCGGEADASASGSAASTPVASTSDAAAAPSDSVDVVSLSNSAAAPSDSATAPSGSAAAPSGSAATSSGSASPSASAPATTTSASAAGKVSLSFGAAAAAVAAYLL</sequence>
<evidence type="ECO:0008006" key="5">
    <source>
        <dbReference type="Google" id="ProtNLM"/>
    </source>
</evidence>
<dbReference type="EMBL" id="BTCM01000001">
    <property type="protein sequence ID" value="GMK54165.1"/>
    <property type="molecule type" value="Genomic_DNA"/>
</dbReference>
<evidence type="ECO:0000256" key="2">
    <source>
        <dbReference type="SAM" id="SignalP"/>
    </source>
</evidence>
<evidence type="ECO:0000256" key="1">
    <source>
        <dbReference type="SAM" id="MobiDB-lite"/>
    </source>
</evidence>
<reference evidence="3" key="1">
    <citation type="journal article" date="2023" name="BMC Genomics">
        <title>Chromosome-level genome assemblies of Cutaneotrichosporon spp. (Trichosporonales, Basidiomycota) reveal imbalanced evolution between nucleotide sequences and chromosome synteny.</title>
        <authorList>
            <person name="Kobayashi Y."/>
            <person name="Kayamori A."/>
            <person name="Aoki K."/>
            <person name="Shiwa Y."/>
            <person name="Matsutani M."/>
            <person name="Fujita N."/>
            <person name="Sugita T."/>
            <person name="Iwasaki W."/>
            <person name="Tanaka N."/>
            <person name="Takashima M."/>
        </authorList>
    </citation>
    <scope>NUCLEOTIDE SEQUENCE</scope>
    <source>
        <strain evidence="3">HIS016</strain>
    </source>
</reference>